<evidence type="ECO:0000313" key="5">
    <source>
        <dbReference type="EMBL" id="PIK34527.1"/>
    </source>
</evidence>
<evidence type="ECO:0000256" key="2">
    <source>
        <dbReference type="ARBA" id="ARBA00022737"/>
    </source>
</evidence>
<dbReference type="PANTHER" id="PTHR45903:SF1">
    <property type="entry name" value="GLUTAMATE-RICH WD REPEAT-CONTAINING PROTEIN 1"/>
    <property type="match status" value="1"/>
</dbReference>
<reference evidence="5 6" key="1">
    <citation type="journal article" date="2017" name="PLoS Biol.">
        <title>The sea cucumber genome provides insights into morphological evolution and visceral regeneration.</title>
        <authorList>
            <person name="Zhang X."/>
            <person name="Sun L."/>
            <person name="Yuan J."/>
            <person name="Sun Y."/>
            <person name="Gao Y."/>
            <person name="Zhang L."/>
            <person name="Li S."/>
            <person name="Dai H."/>
            <person name="Hamel J.F."/>
            <person name="Liu C."/>
            <person name="Yu Y."/>
            <person name="Liu S."/>
            <person name="Lin W."/>
            <person name="Guo K."/>
            <person name="Jin S."/>
            <person name="Xu P."/>
            <person name="Storey K.B."/>
            <person name="Huan P."/>
            <person name="Zhang T."/>
            <person name="Zhou Y."/>
            <person name="Zhang J."/>
            <person name="Lin C."/>
            <person name="Li X."/>
            <person name="Xing L."/>
            <person name="Huo D."/>
            <person name="Sun M."/>
            <person name="Wang L."/>
            <person name="Mercier A."/>
            <person name="Li F."/>
            <person name="Yang H."/>
            <person name="Xiang J."/>
        </authorList>
    </citation>
    <scope>NUCLEOTIDE SEQUENCE [LARGE SCALE GENOMIC DNA]</scope>
    <source>
        <strain evidence="5">Shaxun</strain>
        <tissue evidence="5">Muscle</tissue>
    </source>
</reference>
<keyword evidence="2" id="KW-0677">Repeat</keyword>
<feature type="non-terminal residue" evidence="5">
    <location>
        <position position="238"/>
    </location>
</feature>
<proteinExistence type="predicted"/>
<dbReference type="InterPro" id="IPR051972">
    <property type="entry name" value="Glutamate-rich_WD_repeat"/>
</dbReference>
<accession>A0A2G8JFK0</accession>
<comment type="caution">
    <text evidence="5">The sequence shown here is derived from an EMBL/GenBank/DDBJ whole genome shotgun (WGS) entry which is preliminary data.</text>
</comment>
<feature type="compositionally biased region" description="Acidic residues" evidence="3">
    <location>
        <begin position="24"/>
        <end position="36"/>
    </location>
</feature>
<feature type="compositionally biased region" description="Acidic residues" evidence="3">
    <location>
        <begin position="124"/>
        <end position="150"/>
    </location>
</feature>
<dbReference type="OrthoDB" id="2161379at2759"/>
<evidence type="ECO:0000256" key="1">
    <source>
        <dbReference type="ARBA" id="ARBA00022574"/>
    </source>
</evidence>
<dbReference type="PANTHER" id="PTHR45903">
    <property type="entry name" value="GLUTAMATE-RICH WD REPEAT-CONTAINING PROTEIN 1"/>
    <property type="match status" value="1"/>
</dbReference>
<dbReference type="GO" id="GO:0042254">
    <property type="term" value="P:ribosome biogenesis"/>
    <property type="evidence" value="ECO:0007669"/>
    <property type="project" value="TreeGrafter"/>
</dbReference>
<keyword evidence="6" id="KW-1185">Reference proteome</keyword>
<dbReference type="STRING" id="307972.A0A2G8JFK0"/>
<dbReference type="Pfam" id="PF12265">
    <property type="entry name" value="CAF1C_H4-bd"/>
    <property type="match status" value="1"/>
</dbReference>
<feature type="region of interest" description="Disordered" evidence="3">
    <location>
        <begin position="24"/>
        <end position="47"/>
    </location>
</feature>
<dbReference type="EMBL" id="MRZV01002149">
    <property type="protein sequence ID" value="PIK34527.1"/>
    <property type="molecule type" value="Genomic_DNA"/>
</dbReference>
<dbReference type="Proteomes" id="UP000230750">
    <property type="component" value="Unassembled WGS sequence"/>
</dbReference>
<dbReference type="GO" id="GO:0005730">
    <property type="term" value="C:nucleolus"/>
    <property type="evidence" value="ECO:0007669"/>
    <property type="project" value="TreeGrafter"/>
</dbReference>
<feature type="region of interest" description="Disordered" evidence="3">
    <location>
        <begin position="118"/>
        <end position="150"/>
    </location>
</feature>
<keyword evidence="1" id="KW-0853">WD repeat</keyword>
<feature type="domain" description="Histone-binding protein RBBP4-like N-terminal" evidence="4">
    <location>
        <begin position="55"/>
        <end position="117"/>
    </location>
</feature>
<dbReference type="AlphaFoldDB" id="A0A2G8JFK0"/>
<sequence length="238" mass="26314">MASIEEEEKMGSDVEFVDVESDEAIADDDDDDEEEVVPFVPGKSNVDEDTEMVQDDTAYVMYHQAQTGSPCLSFDIIKDQLGDNRSRFPLTTYIVAGTQADRAHLNSVIVMRMSNLKKLKQPGEEEGKDDDDDDDDDSLIDSDEEDEGELPELNTAMISHLGGVNRIRGTKLHGKQIAATWSDTGSVNVWNLESALESVESQEAASKFSRDEGRVPLSSASRVIRLKGLPWTGVPPYR</sequence>
<name>A0A2G8JFK0_STIJA</name>
<protein>
    <submittedName>
        <fullName evidence="5">Putative glutamate-rich WD repeat-containing protein 1 isoform X2</fullName>
    </submittedName>
</protein>
<dbReference type="Gene3D" id="2.130.10.10">
    <property type="entry name" value="YVTN repeat-like/Quinoprotein amine dehydrogenase"/>
    <property type="match status" value="1"/>
</dbReference>
<organism evidence="5 6">
    <name type="scientific">Stichopus japonicus</name>
    <name type="common">Sea cucumber</name>
    <dbReference type="NCBI Taxonomy" id="307972"/>
    <lineage>
        <taxon>Eukaryota</taxon>
        <taxon>Metazoa</taxon>
        <taxon>Echinodermata</taxon>
        <taxon>Eleutherozoa</taxon>
        <taxon>Echinozoa</taxon>
        <taxon>Holothuroidea</taxon>
        <taxon>Aspidochirotacea</taxon>
        <taxon>Aspidochirotida</taxon>
        <taxon>Stichopodidae</taxon>
        <taxon>Apostichopus</taxon>
    </lineage>
</organism>
<evidence type="ECO:0000259" key="4">
    <source>
        <dbReference type="Pfam" id="PF12265"/>
    </source>
</evidence>
<dbReference type="InterPro" id="IPR022052">
    <property type="entry name" value="Histone-bd_RBBP4-like_N"/>
</dbReference>
<evidence type="ECO:0000256" key="3">
    <source>
        <dbReference type="SAM" id="MobiDB-lite"/>
    </source>
</evidence>
<dbReference type="InterPro" id="IPR015943">
    <property type="entry name" value="WD40/YVTN_repeat-like_dom_sf"/>
</dbReference>
<evidence type="ECO:0000313" key="6">
    <source>
        <dbReference type="Proteomes" id="UP000230750"/>
    </source>
</evidence>
<gene>
    <name evidence="5" type="ORF">BSL78_28652</name>
</gene>